<comment type="function">
    <text evidence="10">Catalyzes the addition and repair of the essential 3'-terminal CCA sequence in tRNAs without using a nucleic acid template. Adds these three nucleotides in the order of C, C, and A to the tRNA nucleotide-73, using CTP and ATP as substrates and producing inorganic pyrophosphate. tRNA 3'-terminal CCA addition is required both for tRNA processing and repair. Also involved in tRNA surveillance by mediating tandem CCA addition to generate a CCACCA at the 3' terminus of unstable tRNAs. While stable tRNAs receive only 3'-terminal CCA, unstable tRNAs are marked with CCACCA and rapidly degraded.</text>
</comment>
<dbReference type="Gene3D" id="3.30.460.10">
    <property type="entry name" value="Beta Polymerase, domain 2"/>
    <property type="match status" value="1"/>
</dbReference>
<dbReference type="InterPro" id="IPR011068">
    <property type="entry name" value="NuclTrfase_I-like_C"/>
</dbReference>
<feature type="binding site" evidence="10">
    <location>
        <position position="51"/>
    </location>
    <ligand>
        <name>CTP</name>
        <dbReference type="ChEBI" id="CHEBI:37563"/>
    </ligand>
</feature>
<feature type="binding site" evidence="10">
    <location>
        <position position="158"/>
    </location>
    <ligand>
        <name>ATP</name>
        <dbReference type="ChEBI" id="CHEBI:30616"/>
    </ligand>
</feature>
<name>A0A1J5TP88_9ARCH</name>
<comment type="cofactor">
    <cofactor evidence="10">
        <name>Mg(2+)</name>
        <dbReference type="ChEBI" id="CHEBI:18420"/>
    </cofactor>
</comment>
<keyword evidence="6 10" id="KW-0692">RNA repair</keyword>
<comment type="catalytic activity">
    <reaction evidence="10">
        <text>a tRNA with a 3' CCA end + 2 CTP + ATP = a tRNA with a 3' CCACCA end + 3 diphosphate</text>
        <dbReference type="Rhea" id="RHEA:76235"/>
        <dbReference type="Rhea" id="RHEA-COMP:10468"/>
        <dbReference type="Rhea" id="RHEA-COMP:18655"/>
        <dbReference type="ChEBI" id="CHEBI:30616"/>
        <dbReference type="ChEBI" id="CHEBI:33019"/>
        <dbReference type="ChEBI" id="CHEBI:37563"/>
        <dbReference type="ChEBI" id="CHEBI:83071"/>
        <dbReference type="ChEBI" id="CHEBI:195187"/>
    </reaction>
</comment>
<feature type="binding site" evidence="10">
    <location>
        <position position="107"/>
    </location>
    <ligand>
        <name>Mg(2+)</name>
        <dbReference type="ChEBI" id="CHEBI:18420"/>
    </ligand>
</feature>
<feature type="domain" description="Polymerase nucleotidyl transferase" evidence="11">
    <location>
        <begin position="34"/>
        <end position="130"/>
    </location>
</feature>
<feature type="binding site" evidence="10">
    <location>
        <position position="130"/>
    </location>
    <ligand>
        <name>CTP</name>
        <dbReference type="ChEBI" id="CHEBI:37563"/>
    </ligand>
</feature>
<gene>
    <name evidence="10" type="primary">cca</name>
    <name evidence="14" type="ORF">BET99_03735</name>
</gene>
<evidence type="ECO:0000256" key="6">
    <source>
        <dbReference type="ARBA" id="ARBA00022800"/>
    </source>
</evidence>
<dbReference type="EMBL" id="MIYZ01000007">
    <property type="protein sequence ID" value="OIR22745.1"/>
    <property type="molecule type" value="Genomic_DNA"/>
</dbReference>
<organism evidence="14 15">
    <name type="scientific">Marine Group III euryarchaeote CG-Epi2</name>
    <dbReference type="NCBI Taxonomy" id="1888996"/>
    <lineage>
        <taxon>Archaea</taxon>
        <taxon>Methanobacteriati</taxon>
        <taxon>Thermoplasmatota</taxon>
        <taxon>Thermoplasmata</taxon>
        <taxon>Candidatus Thermoprofundales</taxon>
    </lineage>
</organism>
<comment type="similarity">
    <text evidence="10">Belongs to the tRNA nucleotidyltransferase/poly(A) polymerase family. Archaeal CCA-adding enzyme subfamily.</text>
</comment>
<dbReference type="Pfam" id="PF09249">
    <property type="entry name" value="tRNA_NucTransf2"/>
    <property type="match status" value="1"/>
</dbReference>
<dbReference type="Pfam" id="PF21133">
    <property type="entry name" value="CAA_C"/>
    <property type="match status" value="1"/>
</dbReference>
<feature type="binding site" evidence="10">
    <location>
        <position position="130"/>
    </location>
    <ligand>
        <name>ATP</name>
        <dbReference type="ChEBI" id="CHEBI:30616"/>
    </ligand>
</feature>
<dbReference type="CDD" id="cd05400">
    <property type="entry name" value="NT_2-5OAS_ClassI-CCAase"/>
    <property type="match status" value="1"/>
</dbReference>
<feature type="binding site" evidence="10">
    <location>
        <position position="149"/>
    </location>
    <ligand>
        <name>CTP</name>
        <dbReference type="ChEBI" id="CHEBI:37563"/>
    </ligand>
</feature>
<keyword evidence="1 10" id="KW-0808">Transferase</keyword>
<dbReference type="EC" id="2.7.7.72" evidence="10"/>
<evidence type="ECO:0000256" key="1">
    <source>
        <dbReference type="ARBA" id="ARBA00022679"/>
    </source>
</evidence>
<evidence type="ECO:0000313" key="15">
    <source>
        <dbReference type="Proteomes" id="UP000183615"/>
    </source>
</evidence>
<dbReference type="InterPro" id="IPR006116">
    <property type="entry name" value="NT_2-5OAS_ClassI-CCAase"/>
</dbReference>
<evidence type="ECO:0000259" key="13">
    <source>
        <dbReference type="Pfam" id="PF21133"/>
    </source>
</evidence>
<feature type="domain" description="CCA-adding enzyme C-terminal" evidence="13">
    <location>
        <begin position="262"/>
        <end position="344"/>
    </location>
</feature>
<comment type="miscellaneous">
    <text evidence="10">A single active site specifically recognizes both ATP and CTP and is responsible for their addition.</text>
</comment>
<feature type="binding site" evidence="10">
    <location>
        <position position="51"/>
    </location>
    <ligand>
        <name>ATP</name>
        <dbReference type="ChEBI" id="CHEBI:30616"/>
    </ligand>
</feature>
<dbReference type="GO" id="GO:0000287">
    <property type="term" value="F:magnesium ion binding"/>
    <property type="evidence" value="ECO:0007669"/>
    <property type="project" value="UniProtKB-UniRule"/>
</dbReference>
<evidence type="ECO:0000256" key="9">
    <source>
        <dbReference type="ARBA" id="ARBA00022884"/>
    </source>
</evidence>
<proteinExistence type="inferred from homology"/>
<evidence type="ECO:0000259" key="12">
    <source>
        <dbReference type="Pfam" id="PF09249"/>
    </source>
</evidence>
<feature type="binding site" evidence="10">
    <location>
        <position position="48"/>
    </location>
    <ligand>
        <name>CTP</name>
        <dbReference type="ChEBI" id="CHEBI:37563"/>
    </ligand>
</feature>
<feature type="binding site" evidence="10">
    <location>
        <position position="59"/>
    </location>
    <ligand>
        <name>Mg(2+)</name>
        <dbReference type="ChEBI" id="CHEBI:18420"/>
    </ligand>
</feature>
<evidence type="ECO:0000256" key="2">
    <source>
        <dbReference type="ARBA" id="ARBA00022694"/>
    </source>
</evidence>
<keyword evidence="7 10" id="KW-0067">ATP-binding</keyword>
<feature type="binding site" evidence="10">
    <location>
        <position position="158"/>
    </location>
    <ligand>
        <name>CTP</name>
        <dbReference type="ChEBI" id="CHEBI:37563"/>
    </ligand>
</feature>
<evidence type="ECO:0000256" key="7">
    <source>
        <dbReference type="ARBA" id="ARBA00022840"/>
    </source>
</evidence>
<feature type="binding site" evidence="10">
    <location>
        <position position="48"/>
    </location>
    <ligand>
        <name>ATP</name>
        <dbReference type="ChEBI" id="CHEBI:30616"/>
    </ligand>
</feature>
<keyword evidence="5 10" id="KW-0547">Nucleotide-binding</keyword>
<dbReference type="PANTHER" id="PTHR39643">
    <property type="entry name" value="CCA-ADDING ENZYME"/>
    <property type="match status" value="1"/>
</dbReference>
<dbReference type="InterPro" id="IPR043519">
    <property type="entry name" value="NT_sf"/>
</dbReference>
<protein>
    <recommendedName>
        <fullName evidence="10">CCA-adding enzyme</fullName>
        <ecNumber evidence="10">2.7.7.72</ecNumber>
    </recommendedName>
    <alternativeName>
        <fullName evidence="10">CCA tRNA nucleotidyltransferase</fullName>
    </alternativeName>
    <alternativeName>
        <fullName evidence="10">tRNA CCA-pyrophosphorylase</fullName>
    </alternativeName>
    <alternativeName>
        <fullName evidence="10">tRNA adenylyl-/cytidylyl- transferase</fullName>
    </alternativeName>
    <alternativeName>
        <fullName evidence="10">tRNA nucleotidyltransferase</fullName>
    </alternativeName>
    <alternativeName>
        <fullName evidence="10">tRNA-NT</fullName>
    </alternativeName>
</protein>
<evidence type="ECO:0000256" key="5">
    <source>
        <dbReference type="ARBA" id="ARBA00022741"/>
    </source>
</evidence>
<dbReference type="SUPFAM" id="SSF55003">
    <property type="entry name" value="PAP/Archaeal CCA-adding enzyme, C-terminal domain"/>
    <property type="match status" value="1"/>
</dbReference>
<dbReference type="InterPro" id="IPR002934">
    <property type="entry name" value="Polymerase_NTP_transf_dom"/>
</dbReference>
<sequence>MNQLLKSVINQIKPSKDESKEIEDLASELIDKTNNLNGAKFDSMIVGSVAKGTFLKGADIDIFLKFNNDIDLKKEGLHIAKKIIPNGRELYAQHPYLRGEINGIGIDVVPCYAVESSTKPISAVDRTPFHTEWVKKNISGLEDEIRLTKQFLKGCGAYGASSAIGGFSGYLVEILCIKYGGFEKLIGEIANWRPQLILDKIDNIPYSPIMLADPVDYNRNVAAGVTLKGFGAAVLASKAFLAEPSLDFFFPKNKKRPFQGFITTVILPHPGGNEETVLPWLQRQGRKIYNAISDFEPIAWNTNLGEKGYLVFETASIELPEIIPHKGPAPWDDGAMDFLKKYPDSSLNEDRLETGKAPRNATISEVVLELLPNAEIEKGLSKGAKAIQRVPWLD</sequence>
<dbReference type="Pfam" id="PF01909">
    <property type="entry name" value="NTP_transf_2"/>
    <property type="match status" value="1"/>
</dbReference>
<feature type="binding site" evidence="10">
    <location>
        <position position="61"/>
    </location>
    <ligand>
        <name>Mg(2+)</name>
        <dbReference type="ChEBI" id="CHEBI:18420"/>
    </ligand>
</feature>
<dbReference type="InterPro" id="IPR042090">
    <property type="entry name" value="CCA_tRNA_nucleotrans_2"/>
</dbReference>
<evidence type="ECO:0000256" key="3">
    <source>
        <dbReference type="ARBA" id="ARBA00022695"/>
    </source>
</evidence>
<keyword evidence="3 10" id="KW-0548">Nucleotidyltransferase</keyword>
<dbReference type="HAMAP" id="MF_01264">
    <property type="entry name" value="CCA_arch"/>
    <property type="match status" value="1"/>
</dbReference>
<dbReference type="Gene3D" id="1.10.1410.30">
    <property type="entry name" value="CCA tRNA nucleotidyltransferase, domain 2"/>
    <property type="match status" value="1"/>
</dbReference>
<dbReference type="NCBIfam" id="TIGR03671">
    <property type="entry name" value="cca_archaeal"/>
    <property type="match status" value="1"/>
</dbReference>
<comment type="subunit">
    <text evidence="10">Homodimer.</text>
</comment>
<dbReference type="AlphaFoldDB" id="A0A1J5TP88"/>
<keyword evidence="2 10" id="KW-0819">tRNA processing</keyword>
<dbReference type="Proteomes" id="UP000183615">
    <property type="component" value="Unassembled WGS sequence"/>
</dbReference>
<dbReference type="GO" id="GO:0001680">
    <property type="term" value="P:tRNA 3'-terminal CCA addition"/>
    <property type="evidence" value="ECO:0007669"/>
    <property type="project" value="UniProtKB-UniRule"/>
</dbReference>
<keyword evidence="8 10" id="KW-0460">Magnesium</keyword>
<evidence type="ECO:0000313" key="14">
    <source>
        <dbReference type="EMBL" id="OIR22745.1"/>
    </source>
</evidence>
<evidence type="ECO:0000256" key="8">
    <source>
        <dbReference type="ARBA" id="ARBA00022842"/>
    </source>
</evidence>
<dbReference type="GO" id="GO:0160016">
    <property type="term" value="F:CCACCA tRNA nucleotidyltransferase activity"/>
    <property type="evidence" value="ECO:0007669"/>
    <property type="project" value="RHEA"/>
</dbReference>
<evidence type="ECO:0000259" key="11">
    <source>
        <dbReference type="Pfam" id="PF01909"/>
    </source>
</evidence>
<feature type="binding site" evidence="10">
    <location>
        <position position="149"/>
    </location>
    <ligand>
        <name>ATP</name>
        <dbReference type="ChEBI" id="CHEBI:30616"/>
    </ligand>
</feature>
<dbReference type="GO" id="GO:0004810">
    <property type="term" value="F:CCA tRNA nucleotidyltransferase activity"/>
    <property type="evidence" value="ECO:0007669"/>
    <property type="project" value="UniProtKB-UniRule"/>
</dbReference>
<dbReference type="GO" id="GO:0000049">
    <property type="term" value="F:tRNA binding"/>
    <property type="evidence" value="ECO:0007669"/>
    <property type="project" value="UniProtKB-UniRule"/>
</dbReference>
<evidence type="ECO:0000256" key="4">
    <source>
        <dbReference type="ARBA" id="ARBA00022723"/>
    </source>
</evidence>
<dbReference type="SUPFAM" id="SSF81301">
    <property type="entry name" value="Nucleotidyltransferase"/>
    <property type="match status" value="1"/>
</dbReference>
<feature type="domain" description="tRNA nucleotidyltransferase substrate binding" evidence="12">
    <location>
        <begin position="143"/>
        <end position="250"/>
    </location>
</feature>
<dbReference type="GO" id="GO:0042245">
    <property type="term" value="P:RNA repair"/>
    <property type="evidence" value="ECO:0007669"/>
    <property type="project" value="UniProtKB-KW"/>
</dbReference>
<comment type="catalytic activity">
    <reaction evidence="10">
        <text>a tRNA precursor + 2 CTP + ATP = a tRNA with a 3' CCA end + 3 diphosphate</text>
        <dbReference type="Rhea" id="RHEA:14433"/>
        <dbReference type="Rhea" id="RHEA-COMP:10465"/>
        <dbReference type="Rhea" id="RHEA-COMP:10468"/>
        <dbReference type="ChEBI" id="CHEBI:30616"/>
        <dbReference type="ChEBI" id="CHEBI:33019"/>
        <dbReference type="ChEBI" id="CHEBI:37563"/>
        <dbReference type="ChEBI" id="CHEBI:74896"/>
        <dbReference type="ChEBI" id="CHEBI:83071"/>
        <dbReference type="EC" id="2.7.7.72"/>
    </reaction>
</comment>
<dbReference type="PANTHER" id="PTHR39643:SF1">
    <property type="entry name" value="CCA-ADDING ENZYME"/>
    <property type="match status" value="1"/>
</dbReference>
<accession>A0A1J5TP88</accession>
<keyword evidence="9 10" id="KW-0694">RNA-binding</keyword>
<dbReference type="GO" id="GO:0005524">
    <property type="term" value="F:ATP binding"/>
    <property type="evidence" value="ECO:0007669"/>
    <property type="project" value="UniProtKB-UniRule"/>
</dbReference>
<dbReference type="SUPFAM" id="SSF81631">
    <property type="entry name" value="PAP/OAS1 substrate-binding domain"/>
    <property type="match status" value="1"/>
</dbReference>
<dbReference type="PIRSF" id="PIRSF005335">
    <property type="entry name" value="CCA_arch"/>
    <property type="match status" value="1"/>
</dbReference>
<evidence type="ECO:0000256" key="10">
    <source>
        <dbReference type="HAMAP-Rule" id="MF_01264"/>
    </source>
</evidence>
<dbReference type="InterPro" id="IPR015329">
    <property type="entry name" value="tRNA_NucTransf2"/>
</dbReference>
<dbReference type="InterPro" id="IPR008229">
    <property type="entry name" value="CCA-adding_arc"/>
</dbReference>
<dbReference type="InterPro" id="IPR048833">
    <property type="entry name" value="CAA_C"/>
</dbReference>
<reference evidence="14 15" key="1">
    <citation type="submission" date="2016-08" db="EMBL/GenBank/DDBJ databases">
        <title>New Insights into Marine Group III Euryarchaeota, from dark to light.</title>
        <authorList>
            <person name="Haro-Moreno J.M."/>
            <person name="Rodriguez-Valera F."/>
            <person name="Lopez-Garcia P."/>
            <person name="Moreira D."/>
            <person name="Martin-Cuadrado A.B."/>
        </authorList>
    </citation>
    <scope>NUCLEOTIDE SEQUENCE [LARGE SCALE GENOMIC DNA]</scope>
    <source>
        <strain evidence="14">CG-Epi2</strain>
    </source>
</reference>
<keyword evidence="4 10" id="KW-0479">Metal-binding</keyword>
<comment type="caution">
    <text evidence="14">The sequence shown here is derived from an EMBL/GenBank/DDBJ whole genome shotgun (WGS) entry which is preliminary data.</text>
</comment>